<gene>
    <name evidence="6" type="ORF">A3D01_04200</name>
</gene>
<dbReference type="PANTHER" id="PTHR43847">
    <property type="entry name" value="BLL3993 PROTEIN"/>
    <property type="match status" value="1"/>
</dbReference>
<dbReference type="Proteomes" id="UP000177169">
    <property type="component" value="Unassembled WGS sequence"/>
</dbReference>
<dbReference type="STRING" id="1802505.A3D01_04200"/>
<comment type="subcellular location">
    <subcellularLocation>
        <location evidence="1">Endomembrane system</location>
        <topology evidence="1">Multi-pass membrane protein</topology>
    </subcellularLocation>
</comment>
<evidence type="ECO:0000256" key="5">
    <source>
        <dbReference type="SAM" id="Phobius"/>
    </source>
</evidence>
<reference evidence="6 7" key="1">
    <citation type="journal article" date="2016" name="Nat. Commun.">
        <title>Thousands of microbial genomes shed light on interconnected biogeochemical processes in an aquifer system.</title>
        <authorList>
            <person name="Anantharaman K."/>
            <person name="Brown C.T."/>
            <person name="Hug L.A."/>
            <person name="Sharon I."/>
            <person name="Castelle C.J."/>
            <person name="Probst A.J."/>
            <person name="Thomas B.C."/>
            <person name="Singh A."/>
            <person name="Wilkins M.J."/>
            <person name="Karaoz U."/>
            <person name="Brodie E.L."/>
            <person name="Williams K.H."/>
            <person name="Hubbard S.S."/>
            <person name="Banfield J.F."/>
        </authorList>
    </citation>
    <scope>NUCLEOTIDE SEQUENCE [LARGE SCALE GENOMIC DNA]</scope>
</reference>
<comment type="caution">
    <text evidence="6">The sequence shown here is derived from an EMBL/GenBank/DDBJ whole genome shotgun (WGS) entry which is preliminary data.</text>
</comment>
<evidence type="ECO:0000256" key="1">
    <source>
        <dbReference type="ARBA" id="ARBA00004127"/>
    </source>
</evidence>
<evidence type="ECO:0008006" key="8">
    <source>
        <dbReference type="Google" id="ProtNLM"/>
    </source>
</evidence>
<feature type="transmembrane region" description="Helical" evidence="5">
    <location>
        <begin position="6"/>
        <end position="22"/>
    </location>
</feature>
<sequence length="189" mass="21316">MTKILNLLAVIIWIILASYRLRQSIEIGAILPFSLALQSGIIAYFLVVRTPSIKTGPFYQQIFSWFAVFAPVVIRIKGDCYAIGGIVAMVGTLLTLWALTSLGKSFGIAPADRKLVKKGPYKFIRHPMYSGELISLFGGVVGCISAWNIFVVLLMFITFYLRISWEEAIISGYETYKKRVRWRLLPGVW</sequence>
<dbReference type="InterPro" id="IPR052527">
    <property type="entry name" value="Metal_cation-efflux_comp"/>
</dbReference>
<evidence type="ECO:0000256" key="2">
    <source>
        <dbReference type="ARBA" id="ARBA00022692"/>
    </source>
</evidence>
<accession>A0A1F7Z0L6</accession>
<keyword evidence="4 5" id="KW-0472">Membrane</keyword>
<evidence type="ECO:0000256" key="4">
    <source>
        <dbReference type="ARBA" id="ARBA00023136"/>
    </source>
</evidence>
<evidence type="ECO:0000256" key="3">
    <source>
        <dbReference type="ARBA" id="ARBA00022989"/>
    </source>
</evidence>
<protein>
    <recommendedName>
        <fullName evidence="8">Steroid 5-alpha reductase C-terminal domain-containing protein</fullName>
    </recommendedName>
</protein>
<dbReference type="GO" id="GO:0012505">
    <property type="term" value="C:endomembrane system"/>
    <property type="evidence" value="ECO:0007669"/>
    <property type="project" value="UniProtKB-SubCell"/>
</dbReference>
<keyword evidence="3 5" id="KW-1133">Transmembrane helix</keyword>
<feature type="transmembrane region" description="Helical" evidence="5">
    <location>
        <begin position="81"/>
        <end position="100"/>
    </location>
</feature>
<dbReference type="PANTHER" id="PTHR43847:SF1">
    <property type="entry name" value="BLL3993 PROTEIN"/>
    <property type="match status" value="1"/>
</dbReference>
<dbReference type="InterPro" id="IPR007318">
    <property type="entry name" value="Phopholipid_MeTrfase"/>
</dbReference>
<dbReference type="Pfam" id="PF04191">
    <property type="entry name" value="PEMT"/>
    <property type="match status" value="1"/>
</dbReference>
<feature type="transmembrane region" description="Helical" evidence="5">
    <location>
        <begin position="133"/>
        <end position="161"/>
    </location>
</feature>
<evidence type="ECO:0000313" key="6">
    <source>
        <dbReference type="EMBL" id="OGM33020.1"/>
    </source>
</evidence>
<dbReference type="AlphaFoldDB" id="A0A1F7Z0L6"/>
<name>A0A1F7Z0L6_9BACT</name>
<dbReference type="EMBL" id="MGGR01000025">
    <property type="protein sequence ID" value="OGM33020.1"/>
    <property type="molecule type" value="Genomic_DNA"/>
</dbReference>
<dbReference type="Gene3D" id="1.20.120.1630">
    <property type="match status" value="1"/>
</dbReference>
<feature type="transmembrane region" description="Helical" evidence="5">
    <location>
        <begin position="58"/>
        <end position="74"/>
    </location>
</feature>
<evidence type="ECO:0000313" key="7">
    <source>
        <dbReference type="Proteomes" id="UP000177169"/>
    </source>
</evidence>
<proteinExistence type="predicted"/>
<feature type="transmembrane region" description="Helical" evidence="5">
    <location>
        <begin position="29"/>
        <end position="46"/>
    </location>
</feature>
<keyword evidence="2 5" id="KW-0812">Transmembrane</keyword>
<organism evidence="6 7">
    <name type="scientific">Candidatus Woesebacteria bacterium RIFCSPHIGHO2_02_FULL_39_13</name>
    <dbReference type="NCBI Taxonomy" id="1802505"/>
    <lineage>
        <taxon>Bacteria</taxon>
        <taxon>Candidatus Woeseibacteriota</taxon>
    </lineage>
</organism>